<dbReference type="PROSITE" id="PS51186">
    <property type="entry name" value="GNAT"/>
    <property type="match status" value="1"/>
</dbReference>
<organism evidence="5 6">
    <name type="scientific">Tistlia consotensis USBA 355</name>
    <dbReference type="NCBI Taxonomy" id="560819"/>
    <lineage>
        <taxon>Bacteria</taxon>
        <taxon>Pseudomonadati</taxon>
        <taxon>Pseudomonadota</taxon>
        <taxon>Alphaproteobacteria</taxon>
        <taxon>Rhodospirillales</taxon>
        <taxon>Rhodovibrionaceae</taxon>
        <taxon>Tistlia</taxon>
    </lineage>
</organism>
<dbReference type="RefSeq" id="WP_200808609.1">
    <property type="nucleotide sequence ID" value="NZ_FWZX01000020.1"/>
</dbReference>
<feature type="domain" description="N-acetyltransferase" evidence="4">
    <location>
        <begin position="25"/>
        <end position="191"/>
    </location>
</feature>
<gene>
    <name evidence="5" type="ORF">SAMN05428998_12096</name>
</gene>
<dbReference type="Proteomes" id="UP000192917">
    <property type="component" value="Unassembled WGS sequence"/>
</dbReference>
<dbReference type="GO" id="GO:0005737">
    <property type="term" value="C:cytoplasm"/>
    <property type="evidence" value="ECO:0007669"/>
    <property type="project" value="TreeGrafter"/>
</dbReference>
<dbReference type="InterPro" id="IPR016181">
    <property type="entry name" value="Acyl_CoA_acyltransferase"/>
</dbReference>
<evidence type="ECO:0000313" key="5">
    <source>
        <dbReference type="EMBL" id="SMF55727.1"/>
    </source>
</evidence>
<evidence type="ECO:0000259" key="4">
    <source>
        <dbReference type="PROSITE" id="PS51186"/>
    </source>
</evidence>
<reference evidence="5 6" key="1">
    <citation type="submission" date="2017-04" db="EMBL/GenBank/DDBJ databases">
        <authorList>
            <person name="Afonso C.L."/>
            <person name="Miller P.J."/>
            <person name="Scott M.A."/>
            <person name="Spackman E."/>
            <person name="Goraichik I."/>
            <person name="Dimitrov K.M."/>
            <person name="Suarez D.L."/>
            <person name="Swayne D.E."/>
        </authorList>
    </citation>
    <scope>NUCLEOTIDE SEQUENCE [LARGE SCALE GENOMIC DNA]</scope>
    <source>
        <strain evidence="5 6">USBA 355</strain>
    </source>
</reference>
<keyword evidence="6" id="KW-1185">Reference proteome</keyword>
<dbReference type="AlphaFoldDB" id="A0A1Y6CH88"/>
<dbReference type="SUPFAM" id="SSF55729">
    <property type="entry name" value="Acyl-CoA N-acyltransferases (Nat)"/>
    <property type="match status" value="1"/>
</dbReference>
<proteinExistence type="inferred from homology"/>
<protein>
    <submittedName>
        <fullName evidence="5">Ribosomal-protein-alanine N-acetyltransferase</fullName>
    </submittedName>
</protein>
<accession>A0A1Y6CH88</accession>
<name>A0A1Y6CH88_9PROT</name>
<dbReference type="GO" id="GO:0008999">
    <property type="term" value="F:protein-N-terminal-alanine acetyltransferase activity"/>
    <property type="evidence" value="ECO:0007669"/>
    <property type="project" value="TreeGrafter"/>
</dbReference>
<keyword evidence="1 5" id="KW-0808">Transferase</keyword>
<evidence type="ECO:0000256" key="2">
    <source>
        <dbReference type="ARBA" id="ARBA00023315"/>
    </source>
</evidence>
<dbReference type="PANTHER" id="PTHR43792:SF8">
    <property type="entry name" value="[RIBOSOMAL PROTEIN US5]-ALANINE N-ACETYLTRANSFERASE"/>
    <property type="match status" value="1"/>
</dbReference>
<dbReference type="PANTHER" id="PTHR43792">
    <property type="entry name" value="GNAT FAMILY, PUTATIVE (AFU_ORTHOLOGUE AFUA_3G00765)-RELATED-RELATED"/>
    <property type="match status" value="1"/>
</dbReference>
<dbReference type="EMBL" id="FWZX01000020">
    <property type="protein sequence ID" value="SMF55727.1"/>
    <property type="molecule type" value="Genomic_DNA"/>
</dbReference>
<comment type="similarity">
    <text evidence="3">Belongs to the acetyltransferase family. RimJ subfamily.</text>
</comment>
<evidence type="ECO:0000313" key="6">
    <source>
        <dbReference type="Proteomes" id="UP000192917"/>
    </source>
</evidence>
<dbReference type="STRING" id="560819.SAMN05428998_12096"/>
<dbReference type="Gene3D" id="3.40.630.30">
    <property type="match status" value="1"/>
</dbReference>
<evidence type="ECO:0000256" key="1">
    <source>
        <dbReference type="ARBA" id="ARBA00022679"/>
    </source>
</evidence>
<sequence>MTGPMTGPNTGPEAAPFAPLAGSRLRLRCPEPGDAAALSALVTPSVSRWMASWPCPFTQALAESRIAAARSAGLERRGLRCLVEAGGTIAGWIEVERDRDDPAVGALGYWIGEAHQGRGYAREAAALLVPAAFAFLDLAVIEAGAQPENLGSFAVMRALGMRPAGERMVFAAARGREERCVFHALERPPAPASGTA</sequence>
<dbReference type="InterPro" id="IPR000182">
    <property type="entry name" value="GNAT_dom"/>
</dbReference>
<dbReference type="Pfam" id="PF13302">
    <property type="entry name" value="Acetyltransf_3"/>
    <property type="match status" value="1"/>
</dbReference>
<dbReference type="InterPro" id="IPR051531">
    <property type="entry name" value="N-acetyltransferase"/>
</dbReference>
<evidence type="ECO:0000256" key="3">
    <source>
        <dbReference type="ARBA" id="ARBA00038502"/>
    </source>
</evidence>
<keyword evidence="2" id="KW-0012">Acyltransferase</keyword>